<dbReference type="EMBL" id="CP001686">
    <property type="protein sequence ID" value="ACV06350.1"/>
    <property type="molecule type" value="Genomic_DNA"/>
</dbReference>
<dbReference type="GO" id="GO:0006096">
    <property type="term" value="P:glycolytic process"/>
    <property type="evidence" value="ECO:0007669"/>
    <property type="project" value="UniProtKB-UniPathway"/>
</dbReference>
<dbReference type="GO" id="GO:0005829">
    <property type="term" value="C:cytosol"/>
    <property type="evidence" value="ECO:0007669"/>
    <property type="project" value="TreeGrafter"/>
</dbReference>
<dbReference type="GO" id="GO:0051156">
    <property type="term" value="P:glucose 6-phosphate metabolic process"/>
    <property type="evidence" value="ECO:0007669"/>
    <property type="project" value="TreeGrafter"/>
</dbReference>
<evidence type="ECO:0000313" key="7">
    <source>
        <dbReference type="Proteomes" id="UP000006666"/>
    </source>
</evidence>
<proteinExistence type="inferred from homology"/>
<dbReference type="GO" id="GO:0006094">
    <property type="term" value="P:gluconeogenesis"/>
    <property type="evidence" value="ECO:0007669"/>
    <property type="project" value="UniProtKB-KW"/>
</dbReference>
<dbReference type="HOGENOM" id="CLU_036298_0_0_11"/>
<evidence type="ECO:0000256" key="4">
    <source>
        <dbReference type="RuleBase" id="RU000612"/>
    </source>
</evidence>
<dbReference type="PANTHER" id="PTHR11469">
    <property type="entry name" value="GLUCOSE-6-PHOSPHATE ISOMERASE"/>
    <property type="match status" value="1"/>
</dbReference>
<dbReference type="SUPFAM" id="SSF53697">
    <property type="entry name" value="SIS domain"/>
    <property type="match status" value="1"/>
</dbReference>
<name>C7NHJ3_KYTSD</name>
<dbReference type="RefSeq" id="WP_015779295.1">
    <property type="nucleotide sequence ID" value="NC_013169.1"/>
</dbReference>
<evidence type="ECO:0000259" key="5">
    <source>
        <dbReference type="PROSITE" id="PS51464"/>
    </source>
</evidence>
<dbReference type="eggNOG" id="COG0166">
    <property type="taxonomic scope" value="Bacteria"/>
</dbReference>
<dbReference type="PROSITE" id="PS51463">
    <property type="entry name" value="P_GLUCOSE_ISOMERASE_3"/>
    <property type="match status" value="1"/>
</dbReference>
<dbReference type="AlphaFoldDB" id="C7NHJ3"/>
<keyword evidence="3 4" id="KW-0413">Isomerase</keyword>
<dbReference type="GO" id="GO:0097367">
    <property type="term" value="F:carbohydrate derivative binding"/>
    <property type="evidence" value="ECO:0007669"/>
    <property type="project" value="InterPro"/>
</dbReference>
<dbReference type="EC" id="5.3.1.9" evidence="4"/>
<gene>
    <name evidence="6" type="ordered locus">Ksed_13190</name>
</gene>
<dbReference type="Proteomes" id="UP000006666">
    <property type="component" value="Chromosome"/>
</dbReference>
<dbReference type="InterPro" id="IPR046348">
    <property type="entry name" value="SIS_dom_sf"/>
</dbReference>
<dbReference type="STRING" id="478801.Ksed_13190"/>
<evidence type="ECO:0000256" key="1">
    <source>
        <dbReference type="ARBA" id="ARBA00022432"/>
    </source>
</evidence>
<organism evidence="6 7">
    <name type="scientific">Kytococcus sedentarius (strain ATCC 14392 / DSM 20547 / JCM 11482 / CCUG 33030 / NBRC 15357 / NCTC 11040 / CCM 314 / 541)</name>
    <name type="common">Micrococcus sedentarius</name>
    <dbReference type="NCBI Taxonomy" id="478801"/>
    <lineage>
        <taxon>Bacteria</taxon>
        <taxon>Bacillati</taxon>
        <taxon>Actinomycetota</taxon>
        <taxon>Actinomycetes</taxon>
        <taxon>Micrococcales</taxon>
        <taxon>Kytococcaceae</taxon>
        <taxon>Kytococcus</taxon>
    </lineage>
</organism>
<accession>C7NHJ3</accession>
<protein>
    <recommendedName>
        <fullName evidence="4">Glucose-6-phosphate isomerase</fullName>
        <ecNumber evidence="4">5.3.1.9</ecNumber>
    </recommendedName>
</protein>
<dbReference type="Pfam" id="PF00342">
    <property type="entry name" value="PGI"/>
    <property type="match status" value="1"/>
</dbReference>
<comment type="pathway">
    <text evidence="4">Carbohydrate degradation; glycolysis; D-glyceraldehyde 3-phosphate and glycerone phosphate from D-glucose: step 2/4.</text>
</comment>
<keyword evidence="1 4" id="KW-0312">Gluconeogenesis</keyword>
<dbReference type="PANTHER" id="PTHR11469:SF1">
    <property type="entry name" value="GLUCOSE-6-PHOSPHATE ISOMERASE"/>
    <property type="match status" value="1"/>
</dbReference>
<dbReference type="InterPro" id="IPR001347">
    <property type="entry name" value="SIS_dom"/>
</dbReference>
<dbReference type="UniPathway" id="UPA00109">
    <property type="reaction ID" value="UER00181"/>
</dbReference>
<dbReference type="KEGG" id="kse:Ksed_13190"/>
<comment type="similarity">
    <text evidence="4">Belongs to the GPI family.</text>
</comment>
<keyword evidence="2 4" id="KW-0324">Glycolysis</keyword>
<reference evidence="6 7" key="1">
    <citation type="journal article" date="2009" name="Stand. Genomic Sci.">
        <title>Complete genome sequence of Kytococcus sedentarius type strain (541).</title>
        <authorList>
            <person name="Sims D."/>
            <person name="Brettin T."/>
            <person name="Detter J.C."/>
            <person name="Han C."/>
            <person name="Lapidus A."/>
            <person name="Copeland A."/>
            <person name="Glavina Del Rio T."/>
            <person name="Nolan M."/>
            <person name="Chen F."/>
            <person name="Lucas S."/>
            <person name="Tice H."/>
            <person name="Cheng J.F."/>
            <person name="Bruce D."/>
            <person name="Goodwin L."/>
            <person name="Pitluck S."/>
            <person name="Ovchinnikova G."/>
            <person name="Pati A."/>
            <person name="Ivanova N."/>
            <person name="Mavrommatis K."/>
            <person name="Chen A."/>
            <person name="Palaniappan K."/>
            <person name="D'haeseleer P."/>
            <person name="Chain P."/>
            <person name="Bristow J."/>
            <person name="Eisen J.A."/>
            <person name="Markowitz V."/>
            <person name="Hugenholtz P."/>
            <person name="Schneider S."/>
            <person name="Goker M."/>
            <person name="Pukall R."/>
            <person name="Kyrpides N.C."/>
            <person name="Klenk H.P."/>
        </authorList>
    </citation>
    <scope>NUCLEOTIDE SEQUENCE [LARGE SCALE GENOMIC DNA]</scope>
    <source>
        <strain evidence="7">ATCC 14392 / DSM 20547 / JCM 11482 / CCUG 33030 / NBRC 15357 / NCTC 11040 / CCM 314 / 541</strain>
    </source>
</reference>
<dbReference type="GO" id="GO:0048029">
    <property type="term" value="F:monosaccharide binding"/>
    <property type="evidence" value="ECO:0007669"/>
    <property type="project" value="TreeGrafter"/>
</dbReference>
<dbReference type="Gene3D" id="3.40.50.10490">
    <property type="entry name" value="Glucose-6-phosphate isomerase like protein, domain 1"/>
    <property type="match status" value="3"/>
</dbReference>
<sequence>MLERSSEIIVDATGPAADAIGEHVQRLVADEVASRIAAKDATLWGPRAQEEAAKRLGWVDLHRTSRALIGEVETLADRYARRGCDRVVLCGMGGSSLAPEVIAGTARKELVVCDSSDPSMVAAAIGSPQDLARTVVVVSSKSGSTAETDSQRRVFVDAFTEAGLEPTEHMVVVTDPGSPLDEMSRADGYDVVNADPEVGGRYSALTAFGLVPSALAGVDVAALLDEAEAVADVLALDDDGNPALRLGAVLAGQAGPAGQAGESAAPRRDVLVITEAGTWIRGLGDWAEQLIAESTGKEGTGVLPVVDVPATLGEEPLAHRWADSPDVTIARIIGDEVDERDDDLEGEDAQPVDTDHPAAVVNVGGSLGAHFLLWETATAVAGYLLGINPFDQPDVESAKEAAREQMSGEGTAADAPVFTASEVEVRSPGADFLGDAASVRQAVQALLAQVGPSGYLAVMSYVDRWAHADEAAPAQEALARATGRPVTIGWGPRFLHSTGQFHKGGPADGVYLQVTRAVPEDRDLGVPGKDFTLGELLAAQATGDAQVLAGLDRPVLRLDALTDAGYAAVVEALQHPENDA</sequence>
<dbReference type="InterPro" id="IPR001672">
    <property type="entry name" value="G6P_Isomerase"/>
</dbReference>
<dbReference type="PROSITE" id="PS51464">
    <property type="entry name" value="SIS"/>
    <property type="match status" value="1"/>
</dbReference>
<dbReference type="PRINTS" id="PR00662">
    <property type="entry name" value="G6PISOMERASE"/>
</dbReference>
<keyword evidence="7" id="KW-1185">Reference proteome</keyword>
<evidence type="ECO:0000256" key="3">
    <source>
        <dbReference type="ARBA" id="ARBA00023235"/>
    </source>
</evidence>
<comment type="catalytic activity">
    <reaction evidence="4">
        <text>alpha-D-glucose 6-phosphate = beta-D-fructose 6-phosphate</text>
        <dbReference type="Rhea" id="RHEA:11816"/>
        <dbReference type="ChEBI" id="CHEBI:57634"/>
        <dbReference type="ChEBI" id="CHEBI:58225"/>
        <dbReference type="EC" id="5.3.1.9"/>
    </reaction>
</comment>
<evidence type="ECO:0000313" key="6">
    <source>
        <dbReference type="EMBL" id="ACV06350.1"/>
    </source>
</evidence>
<evidence type="ECO:0000256" key="2">
    <source>
        <dbReference type="ARBA" id="ARBA00023152"/>
    </source>
</evidence>
<feature type="domain" description="SIS" evidence="5">
    <location>
        <begin position="75"/>
        <end position="221"/>
    </location>
</feature>
<dbReference type="GO" id="GO:0004347">
    <property type="term" value="F:glucose-6-phosphate isomerase activity"/>
    <property type="evidence" value="ECO:0007669"/>
    <property type="project" value="UniProtKB-EC"/>
</dbReference>